<comment type="caution">
    <text evidence="3">The sequence shown here is derived from an EMBL/GenBank/DDBJ whole genome shotgun (WGS) entry which is preliminary data.</text>
</comment>
<dbReference type="InterPro" id="IPR002989">
    <property type="entry name" value="Mycobac_pentapep"/>
</dbReference>
<feature type="region of interest" description="Disordered" evidence="1">
    <location>
        <begin position="103"/>
        <end position="143"/>
    </location>
</feature>
<proteinExistence type="predicted"/>
<gene>
    <name evidence="3" type="ORF">KQI42_19970</name>
</gene>
<dbReference type="EMBL" id="JAHLPM010000030">
    <property type="protein sequence ID" value="MBU5440275.1"/>
    <property type="molecule type" value="Genomic_DNA"/>
</dbReference>
<feature type="compositionally biased region" description="Low complexity" evidence="1">
    <location>
        <begin position="108"/>
        <end position="143"/>
    </location>
</feature>
<dbReference type="Pfam" id="PF24703">
    <property type="entry name" value="DUF7666"/>
    <property type="match status" value="1"/>
</dbReference>
<keyword evidence="4" id="KW-1185">Reference proteome</keyword>
<feature type="domain" description="DUF7666" evidence="2">
    <location>
        <begin position="2"/>
        <end position="93"/>
    </location>
</feature>
<evidence type="ECO:0000313" key="4">
    <source>
        <dbReference type="Proteomes" id="UP000749471"/>
    </source>
</evidence>
<evidence type="ECO:0000259" key="2">
    <source>
        <dbReference type="Pfam" id="PF24703"/>
    </source>
</evidence>
<dbReference type="Pfam" id="PF01469">
    <property type="entry name" value="Pentapeptide_2"/>
    <property type="match status" value="1"/>
</dbReference>
<reference evidence="3 4" key="1">
    <citation type="submission" date="2021-06" db="EMBL/GenBank/DDBJ databases">
        <authorList>
            <person name="Sun Q."/>
            <person name="Li D."/>
        </authorList>
    </citation>
    <scope>NUCLEOTIDE SEQUENCE [LARGE SCALE GENOMIC DNA]</scope>
    <source>
        <strain evidence="3 4">MSJ-40</strain>
    </source>
</reference>
<dbReference type="RefSeq" id="WP_216522365.1">
    <property type="nucleotide sequence ID" value="NZ_JAHLPM010000030.1"/>
</dbReference>
<name>A0ABS6ECU0_9FIRM</name>
<protein>
    <submittedName>
        <fullName evidence="3">Pentapeptide repeat-containing protein</fullName>
    </submittedName>
</protein>
<accession>A0ABS6ECU0</accession>
<dbReference type="Proteomes" id="UP000749471">
    <property type="component" value="Unassembled WGS sequence"/>
</dbReference>
<evidence type="ECO:0000313" key="3">
    <source>
        <dbReference type="EMBL" id="MBU5440275.1"/>
    </source>
</evidence>
<sequence>MIKGFKVFNPNWTCRDFQYEVGQTYEHKGNIELCGSGFHFCRKASDCFKYYNFDSNNKVAEVEALGLVESDETKSVTNKIRIVRELTWHEVLELVNTGKDCTGRENSGDWNSGDWNSGNWNSGNRNSGNGNSGNRNSGDWNSGDWNSGDWNSGNWNSGDWNSGDGNSGVFCTENPKIKIFDIETDMTINEWRNTRAAEILYWNFESTVWIYAENMTEEEKKQHLDYETLGGYLKVFEYKEACRNMWNVLTDKEKQEIKNIPNFNAKKFEEITGIKVE</sequence>
<evidence type="ECO:0000256" key="1">
    <source>
        <dbReference type="SAM" id="MobiDB-lite"/>
    </source>
</evidence>
<dbReference type="InterPro" id="IPR056083">
    <property type="entry name" value="DUF7666"/>
</dbReference>
<organism evidence="3 4">
    <name type="scientific">Tissierella simiarum</name>
    <dbReference type="NCBI Taxonomy" id="2841534"/>
    <lineage>
        <taxon>Bacteria</taxon>
        <taxon>Bacillati</taxon>
        <taxon>Bacillota</taxon>
        <taxon>Tissierellia</taxon>
        <taxon>Tissierellales</taxon>
        <taxon>Tissierellaceae</taxon>
        <taxon>Tissierella</taxon>
    </lineage>
</organism>